<protein>
    <submittedName>
        <fullName evidence="1">Uncharacterized protein</fullName>
    </submittedName>
</protein>
<evidence type="ECO:0000313" key="2">
    <source>
        <dbReference type="Proteomes" id="UP000358010"/>
    </source>
</evidence>
<dbReference type="AlphaFoldDB" id="A0A485J8Y5"/>
<dbReference type="EMBL" id="CAADJZ010000001">
    <property type="protein sequence ID" value="VFT67409.1"/>
    <property type="molecule type" value="Genomic_DNA"/>
</dbReference>
<sequence>MAQQTILQIAQTVVRVDNLAVIVLGQRINGQIATLKIISSVTSGAA</sequence>
<gene>
    <name evidence="1" type="ORF">NCTC10974_00851</name>
</gene>
<organism evidence="1 2">
    <name type="scientific">Escherichia coli</name>
    <dbReference type="NCBI Taxonomy" id="562"/>
    <lineage>
        <taxon>Bacteria</taxon>
        <taxon>Pseudomonadati</taxon>
        <taxon>Pseudomonadota</taxon>
        <taxon>Gammaproteobacteria</taxon>
        <taxon>Enterobacterales</taxon>
        <taxon>Enterobacteriaceae</taxon>
        <taxon>Escherichia</taxon>
    </lineage>
</organism>
<proteinExistence type="predicted"/>
<dbReference type="Proteomes" id="UP000358010">
    <property type="component" value="Unassembled WGS sequence"/>
</dbReference>
<accession>A0A485J8Y5</accession>
<reference evidence="1 2" key="1">
    <citation type="submission" date="2019-03" db="EMBL/GenBank/DDBJ databases">
        <authorList>
            <consortium name="Pathogen Informatics"/>
        </authorList>
    </citation>
    <scope>NUCLEOTIDE SEQUENCE [LARGE SCALE GENOMIC DNA]</scope>
    <source>
        <strain evidence="1 2">NCTC10974</strain>
    </source>
</reference>
<name>A0A485J8Y5_ECOLX</name>
<evidence type="ECO:0000313" key="1">
    <source>
        <dbReference type="EMBL" id="VFT67409.1"/>
    </source>
</evidence>